<dbReference type="GO" id="GO:0008658">
    <property type="term" value="F:penicillin binding"/>
    <property type="evidence" value="ECO:0007669"/>
    <property type="project" value="InterPro"/>
</dbReference>
<gene>
    <name evidence="6" type="primary">mrdA</name>
    <name evidence="6" type="ORF">COU90_04525</name>
</gene>
<feature type="domain" description="Penicillin-binding protein dimerisation" evidence="5">
    <location>
        <begin position="93"/>
        <end position="258"/>
    </location>
</feature>
<dbReference type="Pfam" id="PF03717">
    <property type="entry name" value="PBP_dimer"/>
    <property type="match status" value="1"/>
</dbReference>
<dbReference type="Gene3D" id="3.90.1310.10">
    <property type="entry name" value="Penicillin-binding protein 2a (Domain 2)"/>
    <property type="match status" value="1"/>
</dbReference>
<evidence type="ECO:0000256" key="2">
    <source>
        <dbReference type="ARBA" id="ARBA00023136"/>
    </source>
</evidence>
<comment type="caution">
    <text evidence="6">The sequence shown here is derived from an EMBL/GenBank/DDBJ whole genome shotgun (WGS) entry which is preliminary data.</text>
</comment>
<dbReference type="PANTHER" id="PTHR30627">
    <property type="entry name" value="PEPTIDOGLYCAN D,D-TRANSPEPTIDASE"/>
    <property type="match status" value="1"/>
</dbReference>
<dbReference type="InterPro" id="IPR012338">
    <property type="entry name" value="Beta-lactam/transpept-like"/>
</dbReference>
<keyword evidence="3" id="KW-0812">Transmembrane</keyword>
<dbReference type="NCBIfam" id="TIGR03423">
    <property type="entry name" value="pbp2_mrdA"/>
    <property type="match status" value="1"/>
</dbReference>
<dbReference type="InterPro" id="IPR050515">
    <property type="entry name" value="Beta-lactam/transpept"/>
</dbReference>
<comment type="subcellular location">
    <subcellularLocation>
        <location evidence="1">Membrane</location>
    </subcellularLocation>
</comment>
<dbReference type="InterPro" id="IPR036138">
    <property type="entry name" value="PBP_dimer_sf"/>
</dbReference>
<evidence type="ECO:0000256" key="3">
    <source>
        <dbReference type="SAM" id="Phobius"/>
    </source>
</evidence>
<dbReference type="AlphaFoldDB" id="A0A2M8KW06"/>
<dbReference type="InterPro" id="IPR005311">
    <property type="entry name" value="PBP_dimer"/>
</dbReference>
<evidence type="ECO:0000256" key="1">
    <source>
        <dbReference type="ARBA" id="ARBA00004370"/>
    </source>
</evidence>
<protein>
    <submittedName>
        <fullName evidence="6">Penicillin-binding protein 2</fullName>
    </submittedName>
</protein>
<keyword evidence="2 3" id="KW-0472">Membrane</keyword>
<dbReference type="EMBL" id="PFEF01000010">
    <property type="protein sequence ID" value="PJE64107.1"/>
    <property type="molecule type" value="Genomic_DNA"/>
</dbReference>
<organism evidence="6 7">
    <name type="scientific">Candidatus Ryanbacteria bacterium CG10_big_fil_rev_8_21_14_0_10_43_42</name>
    <dbReference type="NCBI Taxonomy" id="1974864"/>
    <lineage>
        <taxon>Bacteria</taxon>
        <taxon>Candidatus Ryaniibacteriota</taxon>
    </lineage>
</organism>
<dbReference type="SUPFAM" id="SSF56519">
    <property type="entry name" value="Penicillin binding protein dimerisation domain"/>
    <property type="match status" value="1"/>
</dbReference>
<keyword evidence="3" id="KW-1133">Transmembrane helix</keyword>
<feature type="transmembrane region" description="Helical" evidence="3">
    <location>
        <begin position="44"/>
        <end position="65"/>
    </location>
</feature>
<dbReference type="Gene3D" id="3.40.710.10">
    <property type="entry name" value="DD-peptidase/beta-lactamase superfamily"/>
    <property type="match status" value="1"/>
</dbReference>
<feature type="domain" description="Penicillin-binding protein transpeptidase" evidence="4">
    <location>
        <begin position="298"/>
        <end position="619"/>
    </location>
</feature>
<dbReference type="GO" id="GO:0009252">
    <property type="term" value="P:peptidoglycan biosynthetic process"/>
    <property type="evidence" value="ECO:0007669"/>
    <property type="project" value="InterPro"/>
</dbReference>
<dbReference type="GO" id="GO:0071555">
    <property type="term" value="P:cell wall organization"/>
    <property type="evidence" value="ECO:0007669"/>
    <property type="project" value="TreeGrafter"/>
</dbReference>
<proteinExistence type="predicted"/>
<accession>A0A2M8KW06</accession>
<dbReference type="InterPro" id="IPR001460">
    <property type="entry name" value="PCN-bd_Tpept"/>
</dbReference>
<dbReference type="GO" id="GO:0005886">
    <property type="term" value="C:plasma membrane"/>
    <property type="evidence" value="ECO:0007669"/>
    <property type="project" value="TreeGrafter"/>
</dbReference>
<sequence>MNTPFLKTPIRKQFTVSPEEVFLDTQNLPGFDNNRFEGTIEHPIRHGLFIILGILFGAVGILLIARTGYLTLFNGNAFAVVSDRNHLRHRILVPERGIIYDRNLTPIAFNVPGFRVYIHMDGRTITEEDMLVQEIAKAVGSNTDELTHFINDHSKKDLFIDTIYDWDTANHIIALFRDDDRVTVDATTIRSYYDSPALSHIVGYMGRVNTSDIEKNETALDWGVIGRSGLEKTYDGMLRGTLGTRIIETNSEGRVLSEGIFQKAEEGKSIVLTISAELQNILYETIKETVEERGFTGGSAVALDVHTGEILGLVSYPGFDMNLLTKGIDVEAIAALFESERNPLFNRTVSGLYPPASTVKPFLAMAAIEEHIIRPEDSIVTEGQLVVPNPYDPDNPSIFKDWRNHGAIAMREAIAFSSNVYFYVVGGGFGNIEGLGRERIAQYFRLFGIGTKTNTGLPGETEGIIPDEAWKKERYPSDPTWRLGDTYNMSIGQGGVLVTPLQMARAVTTIARGGTSIEPQLLRGIITDKETKTVKYTLSPDINTVPLVSEEAVRVAHEGMEESARIGTASGLSGIPITVAGKTGTAELGKTGRVHSWFMGFAPADNPDMVLVINLENGSDKNLIGGTFVAREIWEWYATGGKEVIHGGTDAID</sequence>
<dbReference type="Pfam" id="PF00905">
    <property type="entry name" value="Transpeptidase"/>
    <property type="match status" value="1"/>
</dbReference>
<dbReference type="Proteomes" id="UP000229098">
    <property type="component" value="Unassembled WGS sequence"/>
</dbReference>
<reference evidence="7" key="1">
    <citation type="submission" date="2017-09" db="EMBL/GenBank/DDBJ databases">
        <title>Depth-based differentiation of microbial function through sediment-hosted aquifers and enrichment of novel symbionts in the deep terrestrial subsurface.</title>
        <authorList>
            <person name="Probst A.J."/>
            <person name="Ladd B."/>
            <person name="Jarett J.K."/>
            <person name="Geller-Mcgrath D.E."/>
            <person name="Sieber C.M.K."/>
            <person name="Emerson J.B."/>
            <person name="Anantharaman K."/>
            <person name="Thomas B.C."/>
            <person name="Malmstrom R."/>
            <person name="Stieglmeier M."/>
            <person name="Klingl A."/>
            <person name="Woyke T."/>
            <person name="Ryan C.M."/>
            <person name="Banfield J.F."/>
        </authorList>
    </citation>
    <scope>NUCLEOTIDE SEQUENCE [LARGE SCALE GENOMIC DNA]</scope>
</reference>
<evidence type="ECO:0000259" key="5">
    <source>
        <dbReference type="Pfam" id="PF03717"/>
    </source>
</evidence>
<evidence type="ECO:0000313" key="7">
    <source>
        <dbReference type="Proteomes" id="UP000229098"/>
    </source>
</evidence>
<dbReference type="InterPro" id="IPR017790">
    <property type="entry name" value="Penicillin-binding_protein_2"/>
</dbReference>
<dbReference type="Gene3D" id="3.30.1390.30">
    <property type="entry name" value="Penicillin-binding protein 2a, domain 3"/>
    <property type="match status" value="1"/>
</dbReference>
<dbReference type="GO" id="GO:0009002">
    <property type="term" value="F:serine-type D-Ala-D-Ala carboxypeptidase activity"/>
    <property type="evidence" value="ECO:0007669"/>
    <property type="project" value="InterPro"/>
</dbReference>
<name>A0A2M8KW06_9BACT</name>
<evidence type="ECO:0000313" key="6">
    <source>
        <dbReference type="EMBL" id="PJE64107.1"/>
    </source>
</evidence>
<evidence type="ECO:0000259" key="4">
    <source>
        <dbReference type="Pfam" id="PF00905"/>
    </source>
</evidence>
<dbReference type="SUPFAM" id="SSF56601">
    <property type="entry name" value="beta-lactamase/transpeptidase-like"/>
    <property type="match status" value="1"/>
</dbReference>